<keyword evidence="3" id="KW-0804">Transcription</keyword>
<reference evidence="7" key="1">
    <citation type="submission" date="2022-07" db="EMBL/GenBank/DDBJ databases">
        <title>Phylogenomic reconstructions and comparative analyses of Kickxellomycotina fungi.</title>
        <authorList>
            <person name="Reynolds N.K."/>
            <person name="Stajich J.E."/>
            <person name="Barry K."/>
            <person name="Grigoriev I.V."/>
            <person name="Crous P."/>
            <person name="Smith M.E."/>
        </authorList>
    </citation>
    <scope>NUCLEOTIDE SEQUENCE</scope>
    <source>
        <strain evidence="7">IMI 214461</strain>
    </source>
</reference>
<evidence type="ECO:0000313" key="8">
    <source>
        <dbReference type="Proteomes" id="UP001150907"/>
    </source>
</evidence>
<dbReference type="InterPro" id="IPR037525">
    <property type="entry name" value="Velvet_dom"/>
</dbReference>
<feature type="domain" description="Velvet" evidence="6">
    <location>
        <begin position="1"/>
        <end position="116"/>
    </location>
</feature>
<dbReference type="OrthoDB" id="5599552at2759"/>
<evidence type="ECO:0000256" key="4">
    <source>
        <dbReference type="ARBA" id="ARBA00023242"/>
    </source>
</evidence>
<feature type="compositionally biased region" description="Basic and acidic residues" evidence="5">
    <location>
        <begin position="154"/>
        <end position="163"/>
    </location>
</feature>
<dbReference type="Gene3D" id="2.60.40.3960">
    <property type="entry name" value="Velvet domain"/>
    <property type="match status" value="1"/>
</dbReference>
<dbReference type="PROSITE" id="PS51821">
    <property type="entry name" value="VELVET"/>
    <property type="match status" value="1"/>
</dbReference>
<proteinExistence type="predicted"/>
<gene>
    <name evidence="7" type="ORF">H4R26_003842</name>
</gene>
<keyword evidence="8" id="KW-1185">Reference proteome</keyword>
<feature type="non-terminal residue" evidence="7">
    <location>
        <position position="163"/>
    </location>
</feature>
<comment type="subcellular location">
    <subcellularLocation>
        <location evidence="1">Nucleus</location>
    </subcellularLocation>
</comment>
<dbReference type="Proteomes" id="UP001150907">
    <property type="component" value="Unassembled WGS sequence"/>
</dbReference>
<dbReference type="GO" id="GO:0005634">
    <property type="term" value="C:nucleus"/>
    <property type="evidence" value="ECO:0007669"/>
    <property type="project" value="UniProtKB-SubCell"/>
</dbReference>
<dbReference type="InterPro" id="IPR021740">
    <property type="entry name" value="Velvet"/>
</dbReference>
<dbReference type="Pfam" id="PF11754">
    <property type="entry name" value="Velvet"/>
    <property type="match status" value="1"/>
</dbReference>
<dbReference type="PANTHER" id="PTHR33572:SF18">
    <property type="entry name" value="SPORE DEVELOPMENT REGULATOR VOSA"/>
    <property type="match status" value="1"/>
</dbReference>
<comment type="caution">
    <text evidence="7">The sequence shown here is derived from an EMBL/GenBank/DDBJ whole genome shotgun (WGS) entry which is preliminary data.</text>
</comment>
<dbReference type="PANTHER" id="PTHR33572">
    <property type="entry name" value="SPORE DEVELOPMENT REGULATOR VOSA"/>
    <property type="match status" value="1"/>
</dbReference>
<evidence type="ECO:0000256" key="5">
    <source>
        <dbReference type="SAM" id="MobiDB-lite"/>
    </source>
</evidence>
<dbReference type="AlphaFoldDB" id="A0A9W8BH89"/>
<feature type="region of interest" description="Disordered" evidence="5">
    <location>
        <begin position="139"/>
        <end position="163"/>
    </location>
</feature>
<organism evidence="7 8">
    <name type="scientific">Coemansia thaxteri</name>
    <dbReference type="NCBI Taxonomy" id="2663907"/>
    <lineage>
        <taxon>Eukaryota</taxon>
        <taxon>Fungi</taxon>
        <taxon>Fungi incertae sedis</taxon>
        <taxon>Zoopagomycota</taxon>
        <taxon>Kickxellomycotina</taxon>
        <taxon>Kickxellomycetes</taxon>
        <taxon>Kickxellales</taxon>
        <taxon>Kickxellaceae</taxon>
        <taxon>Coemansia</taxon>
    </lineage>
</organism>
<evidence type="ECO:0000256" key="3">
    <source>
        <dbReference type="ARBA" id="ARBA00023163"/>
    </source>
</evidence>
<accession>A0A9W8BH89</accession>
<dbReference type="EMBL" id="JANBQF010000346">
    <property type="protein sequence ID" value="KAJ2001973.1"/>
    <property type="molecule type" value="Genomic_DNA"/>
</dbReference>
<name>A0A9W8BH89_9FUNG</name>
<evidence type="ECO:0000256" key="2">
    <source>
        <dbReference type="ARBA" id="ARBA00023015"/>
    </source>
</evidence>
<evidence type="ECO:0000259" key="6">
    <source>
        <dbReference type="PROSITE" id="PS51821"/>
    </source>
</evidence>
<dbReference type="InterPro" id="IPR038491">
    <property type="entry name" value="Velvet_dom_sf"/>
</dbReference>
<sequence length="163" mass="18107">MYATLMDEGGERELNTLSDKKARTMTGSVVASLAHLKDIDGNDGAFFVFPDLSVRCEGVYRLKFSLFEIVGNQIFFCKSVMSTIFTVYSAKKFPGMEESTRLTKLFAEQGLKIRVRKEQKAARPKGVRSRPIATALHADNTPSGHRIHVPTWNADRHPATASA</sequence>
<keyword evidence="4" id="KW-0539">Nucleus</keyword>
<protein>
    <recommendedName>
        <fullName evidence="6">Velvet domain-containing protein</fullName>
    </recommendedName>
</protein>
<evidence type="ECO:0000313" key="7">
    <source>
        <dbReference type="EMBL" id="KAJ2001973.1"/>
    </source>
</evidence>
<keyword evidence="2" id="KW-0805">Transcription regulation</keyword>
<evidence type="ECO:0000256" key="1">
    <source>
        <dbReference type="ARBA" id="ARBA00004123"/>
    </source>
</evidence>